<keyword evidence="2" id="KW-1185">Reference proteome</keyword>
<reference evidence="2" key="1">
    <citation type="journal article" date="2019" name="Int. J. Syst. Evol. Microbiol.">
        <title>The Global Catalogue of Microorganisms (GCM) 10K type strain sequencing project: providing services to taxonomists for standard genome sequencing and annotation.</title>
        <authorList>
            <consortium name="The Broad Institute Genomics Platform"/>
            <consortium name="The Broad Institute Genome Sequencing Center for Infectious Disease"/>
            <person name="Wu L."/>
            <person name="Ma J."/>
        </authorList>
    </citation>
    <scope>NUCLEOTIDE SEQUENCE [LARGE SCALE GENOMIC DNA]</scope>
    <source>
        <strain evidence="2">CG52</strain>
    </source>
</reference>
<dbReference type="RefSeq" id="WP_377403583.1">
    <property type="nucleotide sequence ID" value="NZ_JBHUEQ010000027.1"/>
</dbReference>
<gene>
    <name evidence="1" type="ORF">ACFSE1_16365</name>
</gene>
<proteinExistence type="predicted"/>
<name>A0ABW4M6S9_9HYPH</name>
<protein>
    <submittedName>
        <fullName evidence="1">Uncharacterized protein</fullName>
    </submittedName>
</protein>
<evidence type="ECO:0000313" key="2">
    <source>
        <dbReference type="Proteomes" id="UP001597322"/>
    </source>
</evidence>
<accession>A0ABW4M6S9</accession>
<comment type="caution">
    <text evidence="1">The sequence shown here is derived from an EMBL/GenBank/DDBJ whole genome shotgun (WGS) entry which is preliminary data.</text>
</comment>
<dbReference type="Proteomes" id="UP001597322">
    <property type="component" value="Unassembled WGS sequence"/>
</dbReference>
<evidence type="ECO:0000313" key="1">
    <source>
        <dbReference type="EMBL" id="MFD1747051.1"/>
    </source>
</evidence>
<sequence>MVTPFAGLKVASSALMAQLKSALRYFTNLSAAPGVPLRFIWLASMSDLRIFLNGSSPTLLQ</sequence>
<dbReference type="EMBL" id="JBHUEQ010000027">
    <property type="protein sequence ID" value="MFD1747051.1"/>
    <property type="molecule type" value="Genomic_DNA"/>
</dbReference>
<organism evidence="1 2">
    <name type="scientific">Rhizobium helianthi</name>
    <dbReference type="NCBI Taxonomy" id="1132695"/>
    <lineage>
        <taxon>Bacteria</taxon>
        <taxon>Pseudomonadati</taxon>
        <taxon>Pseudomonadota</taxon>
        <taxon>Alphaproteobacteria</taxon>
        <taxon>Hyphomicrobiales</taxon>
        <taxon>Rhizobiaceae</taxon>
        <taxon>Rhizobium/Agrobacterium group</taxon>
        <taxon>Rhizobium</taxon>
    </lineage>
</organism>